<keyword evidence="1 6" id="KW-0436">Ligase</keyword>
<dbReference type="HAMAP" id="MF_01161">
    <property type="entry name" value="tRNA_Ile_lys_synt"/>
    <property type="match status" value="1"/>
</dbReference>
<comment type="subcellular location">
    <subcellularLocation>
        <location evidence="6">Cytoplasm</location>
    </subcellularLocation>
</comment>
<feature type="domain" description="tRNA(Ile)-lysidine/2-thiocytidine synthase N-terminal" evidence="7">
    <location>
        <begin position="17"/>
        <end position="192"/>
    </location>
</feature>
<comment type="caution">
    <text evidence="8">The sequence shown here is derived from an EMBL/GenBank/DDBJ whole genome shotgun (WGS) entry which is preliminary data.</text>
</comment>
<evidence type="ECO:0000259" key="7">
    <source>
        <dbReference type="Pfam" id="PF01171"/>
    </source>
</evidence>
<reference evidence="8" key="1">
    <citation type="submission" date="2020-10" db="EMBL/GenBank/DDBJ databases">
        <authorList>
            <person name="Gilroy R."/>
        </authorList>
    </citation>
    <scope>NUCLEOTIDE SEQUENCE</scope>
    <source>
        <strain evidence="8">CHK136-897</strain>
    </source>
</reference>
<accession>A0A9D1MR78</accession>
<evidence type="ECO:0000256" key="1">
    <source>
        <dbReference type="ARBA" id="ARBA00022598"/>
    </source>
</evidence>
<comment type="similarity">
    <text evidence="6">Belongs to the tRNA(Ile)-lysidine synthase family.</text>
</comment>
<dbReference type="SUPFAM" id="SSF52402">
    <property type="entry name" value="Adenine nucleotide alpha hydrolases-like"/>
    <property type="match status" value="1"/>
</dbReference>
<proteinExistence type="inferred from homology"/>
<dbReference type="InterPro" id="IPR012795">
    <property type="entry name" value="tRNA_Ile_lys_synt_N"/>
</dbReference>
<dbReference type="GO" id="GO:0005737">
    <property type="term" value="C:cytoplasm"/>
    <property type="evidence" value="ECO:0007669"/>
    <property type="project" value="UniProtKB-SubCell"/>
</dbReference>
<sequence length="329" mass="37608">MNQNFLDFMRDYEHQKLAVAVSGGVDSVCLLCWLARMGLDVVCLHVNHGLRKNAEVETQYVCDLCDKLGIPCKIFYWVGEKPATGLEAAAREARYKFMTDYCHKQGIQVLLTAHQADDQIETFLMNLGRGSGLYGLAAMRRVTYRDGVKIVRPLLYVPRTELKNYCDANGIKYFMDEMNEDPHYTRVRIRQNRHLLSEKLGITDARILLAVQNLGRVRDALDEDIGKKVLETVENNRAVFFDSFLFDQAPDIRLKLLGTLIQKIGGDEYQPRLNSLTSALDKLQRDCKFTLGHCTIRRLGQKILIVPEGAKTSFRTRHGKSKFEKSKKE</sequence>
<dbReference type="Pfam" id="PF01171">
    <property type="entry name" value="ATP_bind_3"/>
    <property type="match status" value="1"/>
</dbReference>
<keyword evidence="3 6" id="KW-0547">Nucleotide-binding</keyword>
<feature type="binding site" evidence="6">
    <location>
        <begin position="22"/>
        <end position="27"/>
    </location>
    <ligand>
        <name>ATP</name>
        <dbReference type="ChEBI" id="CHEBI:30616"/>
    </ligand>
</feature>
<organism evidence="8 9">
    <name type="scientific">Candidatus Enterousia avicola</name>
    <dbReference type="NCBI Taxonomy" id="2840787"/>
    <lineage>
        <taxon>Bacteria</taxon>
        <taxon>Pseudomonadati</taxon>
        <taxon>Pseudomonadota</taxon>
        <taxon>Alphaproteobacteria</taxon>
        <taxon>Candidatus Enterousia</taxon>
    </lineage>
</organism>
<evidence type="ECO:0000256" key="2">
    <source>
        <dbReference type="ARBA" id="ARBA00022694"/>
    </source>
</evidence>
<dbReference type="InterPro" id="IPR011063">
    <property type="entry name" value="TilS/TtcA_N"/>
</dbReference>
<reference evidence="8" key="2">
    <citation type="journal article" date="2021" name="PeerJ">
        <title>Extensive microbial diversity within the chicken gut microbiome revealed by metagenomics and culture.</title>
        <authorList>
            <person name="Gilroy R."/>
            <person name="Ravi A."/>
            <person name="Getino M."/>
            <person name="Pursley I."/>
            <person name="Horton D.L."/>
            <person name="Alikhan N.F."/>
            <person name="Baker D."/>
            <person name="Gharbi K."/>
            <person name="Hall N."/>
            <person name="Watson M."/>
            <person name="Adriaenssens E.M."/>
            <person name="Foster-Nyarko E."/>
            <person name="Jarju S."/>
            <person name="Secka A."/>
            <person name="Antonio M."/>
            <person name="Oren A."/>
            <person name="Chaudhuri R.R."/>
            <person name="La Ragione R."/>
            <person name="Hildebrand F."/>
            <person name="Pallen M.J."/>
        </authorList>
    </citation>
    <scope>NUCLEOTIDE SEQUENCE</scope>
    <source>
        <strain evidence="8">CHK136-897</strain>
    </source>
</reference>
<dbReference type="InterPro" id="IPR012094">
    <property type="entry name" value="tRNA_Ile_lys_synt"/>
</dbReference>
<comment type="function">
    <text evidence="6">Ligates lysine onto the cytidine present at position 34 of the AUA codon-specific tRNA(Ile) that contains the anticodon CAU, in an ATP-dependent manner. Cytidine is converted to lysidine, thus changing the amino acid specificity of the tRNA from methionine to isoleucine.</text>
</comment>
<evidence type="ECO:0000313" key="8">
    <source>
        <dbReference type="EMBL" id="HIU65155.1"/>
    </source>
</evidence>
<evidence type="ECO:0000313" key="9">
    <source>
        <dbReference type="Proteomes" id="UP000824142"/>
    </source>
</evidence>
<dbReference type="CDD" id="cd01992">
    <property type="entry name" value="TilS_N"/>
    <property type="match status" value="1"/>
</dbReference>
<dbReference type="PANTHER" id="PTHR43033:SF5">
    <property type="entry name" value="TRNA(ILE)-LYSIDINE SYNTHETASE"/>
    <property type="match status" value="1"/>
</dbReference>
<dbReference type="GO" id="GO:0005524">
    <property type="term" value="F:ATP binding"/>
    <property type="evidence" value="ECO:0007669"/>
    <property type="project" value="UniProtKB-UniRule"/>
</dbReference>
<protein>
    <recommendedName>
        <fullName evidence="6">tRNA(Ile)-lysidine synthase</fullName>
        <ecNumber evidence="6">6.3.4.19</ecNumber>
    </recommendedName>
    <alternativeName>
        <fullName evidence="6">tRNA(Ile)-2-lysyl-cytidine synthase</fullName>
    </alternativeName>
    <alternativeName>
        <fullName evidence="6">tRNA(Ile)-lysidine synthetase</fullName>
    </alternativeName>
</protein>
<gene>
    <name evidence="6 8" type="primary">tilS</name>
    <name evidence="8" type="ORF">IAC63_00750</name>
</gene>
<dbReference type="GO" id="GO:0006400">
    <property type="term" value="P:tRNA modification"/>
    <property type="evidence" value="ECO:0007669"/>
    <property type="project" value="UniProtKB-UniRule"/>
</dbReference>
<dbReference type="NCBIfam" id="TIGR02432">
    <property type="entry name" value="lysidine_TilS_N"/>
    <property type="match status" value="1"/>
</dbReference>
<dbReference type="Gene3D" id="3.40.50.620">
    <property type="entry name" value="HUPs"/>
    <property type="match status" value="1"/>
</dbReference>
<name>A0A9D1MR78_9PROT</name>
<comment type="domain">
    <text evidence="6">The N-terminal region contains the highly conserved SGGXDS motif, predicted to be a P-loop motif involved in ATP binding.</text>
</comment>
<evidence type="ECO:0000256" key="4">
    <source>
        <dbReference type="ARBA" id="ARBA00022840"/>
    </source>
</evidence>
<dbReference type="EC" id="6.3.4.19" evidence="6"/>
<dbReference type="PANTHER" id="PTHR43033">
    <property type="entry name" value="TRNA(ILE)-LYSIDINE SYNTHASE-RELATED"/>
    <property type="match status" value="1"/>
</dbReference>
<dbReference type="GO" id="GO:0032267">
    <property type="term" value="F:tRNA(Ile)-lysidine synthase activity"/>
    <property type="evidence" value="ECO:0007669"/>
    <property type="project" value="UniProtKB-EC"/>
</dbReference>
<comment type="catalytic activity">
    <reaction evidence="5 6">
        <text>cytidine(34) in tRNA(Ile2) + L-lysine + ATP = lysidine(34) in tRNA(Ile2) + AMP + diphosphate + H(+)</text>
        <dbReference type="Rhea" id="RHEA:43744"/>
        <dbReference type="Rhea" id="RHEA-COMP:10625"/>
        <dbReference type="Rhea" id="RHEA-COMP:10670"/>
        <dbReference type="ChEBI" id="CHEBI:15378"/>
        <dbReference type="ChEBI" id="CHEBI:30616"/>
        <dbReference type="ChEBI" id="CHEBI:32551"/>
        <dbReference type="ChEBI" id="CHEBI:33019"/>
        <dbReference type="ChEBI" id="CHEBI:82748"/>
        <dbReference type="ChEBI" id="CHEBI:83665"/>
        <dbReference type="ChEBI" id="CHEBI:456215"/>
        <dbReference type="EC" id="6.3.4.19"/>
    </reaction>
</comment>
<keyword evidence="4 6" id="KW-0067">ATP-binding</keyword>
<dbReference type="InterPro" id="IPR014729">
    <property type="entry name" value="Rossmann-like_a/b/a_fold"/>
</dbReference>
<dbReference type="EMBL" id="DVNO01000006">
    <property type="protein sequence ID" value="HIU65155.1"/>
    <property type="molecule type" value="Genomic_DNA"/>
</dbReference>
<evidence type="ECO:0000256" key="5">
    <source>
        <dbReference type="ARBA" id="ARBA00048539"/>
    </source>
</evidence>
<keyword evidence="2 6" id="KW-0819">tRNA processing</keyword>
<dbReference type="Proteomes" id="UP000824142">
    <property type="component" value="Unassembled WGS sequence"/>
</dbReference>
<dbReference type="AlphaFoldDB" id="A0A9D1MR78"/>
<evidence type="ECO:0000256" key="3">
    <source>
        <dbReference type="ARBA" id="ARBA00022741"/>
    </source>
</evidence>
<keyword evidence="6" id="KW-0963">Cytoplasm</keyword>
<evidence type="ECO:0000256" key="6">
    <source>
        <dbReference type="HAMAP-Rule" id="MF_01161"/>
    </source>
</evidence>